<protein>
    <submittedName>
        <fullName evidence="3">Malate/L-lactate dehydrogenase</fullName>
    </submittedName>
</protein>
<dbReference type="GO" id="GO:0016491">
    <property type="term" value="F:oxidoreductase activity"/>
    <property type="evidence" value="ECO:0007669"/>
    <property type="project" value="UniProtKB-KW"/>
</dbReference>
<dbReference type="HOGENOM" id="CLU_952768_0_0_0"/>
<evidence type="ECO:0000256" key="2">
    <source>
        <dbReference type="ARBA" id="ARBA00023002"/>
    </source>
</evidence>
<reference evidence="4" key="1">
    <citation type="submission" date="2011-02" db="EMBL/GenBank/DDBJ databases">
        <title>The complete genome of Planctomyces brasiliensis DSM 5305.</title>
        <authorList>
            <person name="Lucas S."/>
            <person name="Copeland A."/>
            <person name="Lapidus A."/>
            <person name="Bruce D."/>
            <person name="Goodwin L."/>
            <person name="Pitluck S."/>
            <person name="Kyrpides N."/>
            <person name="Mavromatis K."/>
            <person name="Pagani I."/>
            <person name="Ivanova N."/>
            <person name="Ovchinnikova G."/>
            <person name="Lu M."/>
            <person name="Detter J.C."/>
            <person name="Han C."/>
            <person name="Land M."/>
            <person name="Hauser L."/>
            <person name="Markowitz V."/>
            <person name="Cheng J.-F."/>
            <person name="Hugenholtz P."/>
            <person name="Woyke T."/>
            <person name="Wu D."/>
            <person name="Tindall B."/>
            <person name="Pomrenke H.G."/>
            <person name="Brambilla E."/>
            <person name="Klenk H.-P."/>
            <person name="Eisen J.A."/>
        </authorList>
    </citation>
    <scope>NUCLEOTIDE SEQUENCE [LARGE SCALE GENOMIC DNA]</scope>
    <source>
        <strain evidence="4">ATCC 49424 / DSM 5305 / JCM 21570 / NBRC 103401 / IFAM 1448</strain>
    </source>
</reference>
<proteinExistence type="inferred from homology"/>
<comment type="similarity">
    <text evidence="1">Belongs to the LDH2/MDH2 oxidoreductase family.</text>
</comment>
<organism evidence="3 4">
    <name type="scientific">Rubinisphaera brasiliensis (strain ATCC 49424 / DSM 5305 / JCM 21570 / IAM 15109 / NBRC 103401 / IFAM 1448)</name>
    <name type="common">Planctomyces brasiliensis</name>
    <dbReference type="NCBI Taxonomy" id="756272"/>
    <lineage>
        <taxon>Bacteria</taxon>
        <taxon>Pseudomonadati</taxon>
        <taxon>Planctomycetota</taxon>
        <taxon>Planctomycetia</taxon>
        <taxon>Planctomycetales</taxon>
        <taxon>Planctomycetaceae</taxon>
        <taxon>Rubinisphaera</taxon>
    </lineage>
</organism>
<dbReference type="eggNOG" id="COG2055">
    <property type="taxonomic scope" value="Bacteria"/>
</dbReference>
<accession>F0ST52</accession>
<dbReference type="InterPro" id="IPR003767">
    <property type="entry name" value="Malate/L-lactate_DH-like"/>
</dbReference>
<evidence type="ECO:0000313" key="3">
    <source>
        <dbReference type="EMBL" id="ADY59263.1"/>
    </source>
</evidence>
<dbReference type="InterPro" id="IPR036111">
    <property type="entry name" value="Mal/L-sulfo/L-lacto_DH-like_sf"/>
</dbReference>
<dbReference type="Gene3D" id="3.30.1370.60">
    <property type="entry name" value="Hypothetical oxidoreductase yiak, domain 2"/>
    <property type="match status" value="1"/>
</dbReference>
<name>F0ST52_RUBBR</name>
<dbReference type="KEGG" id="pbs:Plabr_1652"/>
<sequence length="292" mass="31584">MTFADTREFLIKVLVKKGMYAFEAEVVADRMLDADALGRHADGCVSLSRYVNAMDVGDIDPRALALPEKDLPAVSFTDANEGMGHVAASKGMEAAIEKAKVCGIGLSVIANSQSLGCPLIYAHMAAEAGMIGLCLSSTADKNASPDDRRRDLFLGSQPLAYAVPDAGQPLGFDFSFRDDDAQSVTLPIALRGPVGFLHAILTCGLTGERMPSQQKKSTPVERTEHFLMALDPVAFAGPEKMQQEVTELTAYLRNEGFSLIKPKDESRFELPEATVDSLRALAEKEKIAWPFE</sequence>
<dbReference type="AlphaFoldDB" id="F0ST52"/>
<dbReference type="RefSeq" id="WP_013627990.1">
    <property type="nucleotide sequence ID" value="NC_015174.1"/>
</dbReference>
<dbReference type="Proteomes" id="UP000006860">
    <property type="component" value="Chromosome"/>
</dbReference>
<evidence type="ECO:0000256" key="1">
    <source>
        <dbReference type="ARBA" id="ARBA00006056"/>
    </source>
</evidence>
<dbReference type="PANTHER" id="PTHR11091">
    <property type="entry name" value="OXIDOREDUCTASE-RELATED"/>
    <property type="match status" value="1"/>
</dbReference>
<evidence type="ECO:0000313" key="4">
    <source>
        <dbReference type="Proteomes" id="UP000006860"/>
    </source>
</evidence>
<dbReference type="PANTHER" id="PTHR11091:SF0">
    <property type="entry name" value="MALATE DEHYDROGENASE"/>
    <property type="match status" value="1"/>
</dbReference>
<dbReference type="Pfam" id="PF02615">
    <property type="entry name" value="Ldh_2"/>
    <property type="match status" value="1"/>
</dbReference>
<dbReference type="SUPFAM" id="SSF89733">
    <property type="entry name" value="L-sulfolactate dehydrogenase-like"/>
    <property type="match status" value="1"/>
</dbReference>
<dbReference type="InterPro" id="IPR043143">
    <property type="entry name" value="Mal/L-sulf/L-lact_DH-like_NADP"/>
</dbReference>
<keyword evidence="2" id="KW-0560">Oxidoreductase</keyword>
<dbReference type="OrthoDB" id="9769447at2"/>
<dbReference type="EMBL" id="CP002546">
    <property type="protein sequence ID" value="ADY59263.1"/>
    <property type="molecule type" value="Genomic_DNA"/>
</dbReference>
<gene>
    <name evidence="3" type="ordered locus">Plabr_1652</name>
</gene>
<keyword evidence="4" id="KW-1185">Reference proteome</keyword>
<dbReference type="InterPro" id="IPR043144">
    <property type="entry name" value="Mal/L-sulf/L-lact_DH-like_ah"/>
</dbReference>
<dbReference type="STRING" id="756272.Plabr_1652"/>
<dbReference type="Gene3D" id="1.10.1530.10">
    <property type="match status" value="1"/>
</dbReference>